<name>A0A369M671_9ACTN</name>
<dbReference type="AlphaFoldDB" id="A0A369M671"/>
<protein>
    <recommendedName>
        <fullName evidence="5">Molecular chaperone TorD</fullName>
    </recommendedName>
</protein>
<keyword evidence="4" id="KW-1185">Reference proteome</keyword>
<evidence type="ECO:0000313" key="4">
    <source>
        <dbReference type="Proteomes" id="UP000254000"/>
    </source>
</evidence>
<evidence type="ECO:0000313" key="3">
    <source>
        <dbReference type="EMBL" id="RDB66427.1"/>
    </source>
</evidence>
<dbReference type="Pfam" id="PF02613">
    <property type="entry name" value="Nitrate_red_del"/>
    <property type="match status" value="1"/>
</dbReference>
<organism evidence="3 4">
    <name type="scientific">Gordonibacter pamelaeae</name>
    <dbReference type="NCBI Taxonomy" id="471189"/>
    <lineage>
        <taxon>Bacteria</taxon>
        <taxon>Bacillati</taxon>
        <taxon>Actinomycetota</taxon>
        <taxon>Coriobacteriia</taxon>
        <taxon>Eggerthellales</taxon>
        <taxon>Eggerthellaceae</taxon>
        <taxon>Gordonibacter</taxon>
    </lineage>
</organism>
<evidence type="ECO:0000256" key="2">
    <source>
        <dbReference type="SAM" id="MobiDB-lite"/>
    </source>
</evidence>
<dbReference type="PANTHER" id="PTHR34227:SF1">
    <property type="entry name" value="DIMETHYL SULFOXIDE REDUCTASE CHAPERONE-RELATED"/>
    <property type="match status" value="1"/>
</dbReference>
<dbReference type="SUPFAM" id="SSF89155">
    <property type="entry name" value="TorD-like"/>
    <property type="match status" value="1"/>
</dbReference>
<accession>A0A369M671</accession>
<gene>
    <name evidence="3" type="ORF">C1877_04410</name>
</gene>
<evidence type="ECO:0008006" key="5">
    <source>
        <dbReference type="Google" id="ProtNLM"/>
    </source>
</evidence>
<dbReference type="PANTHER" id="PTHR34227">
    <property type="entry name" value="CHAPERONE PROTEIN YCDY"/>
    <property type="match status" value="1"/>
</dbReference>
<dbReference type="InterPro" id="IPR050289">
    <property type="entry name" value="TorD/DmsD_chaperones"/>
</dbReference>
<evidence type="ECO:0000256" key="1">
    <source>
        <dbReference type="ARBA" id="ARBA00023186"/>
    </source>
</evidence>
<dbReference type="InterPro" id="IPR020945">
    <property type="entry name" value="DMSO/NO3_reduct_chaperone"/>
</dbReference>
<keyword evidence="1" id="KW-0143">Chaperone</keyword>
<feature type="compositionally biased region" description="Low complexity" evidence="2">
    <location>
        <begin position="1"/>
        <end position="33"/>
    </location>
</feature>
<dbReference type="Gene3D" id="1.10.3480.10">
    <property type="entry name" value="TorD-like"/>
    <property type="match status" value="1"/>
</dbReference>
<dbReference type="Proteomes" id="UP000254000">
    <property type="component" value="Unassembled WGS sequence"/>
</dbReference>
<dbReference type="EMBL" id="PPTS01000002">
    <property type="protein sequence ID" value="RDB66427.1"/>
    <property type="molecule type" value="Genomic_DNA"/>
</dbReference>
<proteinExistence type="predicted"/>
<comment type="caution">
    <text evidence="3">The sequence shown here is derived from an EMBL/GenBank/DDBJ whole genome shotgun (WGS) entry which is preliminary data.</text>
</comment>
<sequence length="275" mass="30351">MPAARAATRTPANPSSGGKALPSPSSGPPALSLRTSKGAPSMSNAATGNPMHPDLLRFQGYADFFRLASMFFLSPSEELAQGVIDGSVFDDMRAIFEDAGLDPSCAAFAHESALRRENPTASEMRTELRRDYTALFTHPERPLVAICEMRFRDGRDRAETPSTPFLNEAALHAESCYRAAGLSLDGSRSREPGDHLAIELEFMAYLNARLAEALERNDLDAHRRWEEALSEFEPHLTSWVPDFFSACERSGCGTVYPWLGRIGAVFMERYLKDRA</sequence>
<dbReference type="InterPro" id="IPR036411">
    <property type="entry name" value="TorD-like_sf"/>
</dbReference>
<reference evidence="3 4" key="1">
    <citation type="journal article" date="2018" name="Elife">
        <title>Discovery and characterization of a prevalent human gut bacterial enzyme sufficient for the inactivation of a family of plant toxins.</title>
        <authorList>
            <person name="Koppel N."/>
            <person name="Bisanz J.E."/>
            <person name="Pandelia M.E."/>
            <person name="Turnbaugh P.J."/>
            <person name="Balskus E.P."/>
        </authorList>
    </citation>
    <scope>NUCLEOTIDE SEQUENCE [LARGE SCALE GENOMIC DNA]</scope>
    <source>
        <strain evidence="3 4">3C</strain>
    </source>
</reference>
<feature type="region of interest" description="Disordered" evidence="2">
    <location>
        <begin position="1"/>
        <end position="50"/>
    </location>
</feature>